<reference evidence="2" key="1">
    <citation type="journal article" date="2021" name="Proc. Natl. Acad. Sci. U.S.A.">
        <title>A Catalog of Tens of Thousands of Viruses from Human Metagenomes Reveals Hidden Associations with Chronic Diseases.</title>
        <authorList>
            <person name="Tisza M.J."/>
            <person name="Buck C.B."/>
        </authorList>
    </citation>
    <scope>NUCLEOTIDE SEQUENCE</scope>
    <source>
        <strain evidence="2">Ct3q24</strain>
    </source>
</reference>
<evidence type="ECO:0000256" key="1">
    <source>
        <dbReference type="SAM" id="Phobius"/>
    </source>
</evidence>
<keyword evidence="1" id="KW-1133">Transmembrane helix</keyword>
<protein>
    <submittedName>
        <fullName evidence="2">Uncharacterized protein</fullName>
    </submittedName>
</protein>
<evidence type="ECO:0000313" key="2">
    <source>
        <dbReference type="EMBL" id="DAF49332.1"/>
    </source>
</evidence>
<dbReference type="EMBL" id="BK032580">
    <property type="protein sequence ID" value="DAF49332.1"/>
    <property type="molecule type" value="Genomic_DNA"/>
</dbReference>
<name>A0A8S5SE55_9CAUD</name>
<keyword evidence="1" id="KW-0812">Transmembrane</keyword>
<organism evidence="2">
    <name type="scientific">Siphoviridae sp. ct3q24</name>
    <dbReference type="NCBI Taxonomy" id="2827772"/>
    <lineage>
        <taxon>Viruses</taxon>
        <taxon>Duplodnaviria</taxon>
        <taxon>Heunggongvirae</taxon>
        <taxon>Uroviricota</taxon>
        <taxon>Caudoviricetes</taxon>
    </lineage>
</organism>
<sequence length="96" mass="10249">MLILIAIIASIVSIISYMLDSNTIACVFGYIAALANLVFIKESKGLFIAFCIVTVALSLLFIPSAIPQLVRTGISGGMASLLFIVCSLVFTFVTNR</sequence>
<accession>A0A8S5SE55</accession>
<feature type="transmembrane region" description="Helical" evidence="1">
    <location>
        <begin position="46"/>
        <end position="66"/>
    </location>
</feature>
<feature type="transmembrane region" description="Helical" evidence="1">
    <location>
        <begin position="6"/>
        <end position="39"/>
    </location>
</feature>
<feature type="transmembrane region" description="Helical" evidence="1">
    <location>
        <begin position="72"/>
        <end position="93"/>
    </location>
</feature>
<keyword evidence="1" id="KW-0472">Membrane</keyword>
<proteinExistence type="predicted"/>